<keyword evidence="3" id="KW-1185">Reference proteome</keyword>
<gene>
    <name evidence="2" type="ORF">C0029_16185</name>
</gene>
<comment type="caution">
    <text evidence="2">The sequence shown here is derived from an EMBL/GenBank/DDBJ whole genome shotgun (WGS) entry which is preliminary data.</text>
</comment>
<proteinExistence type="predicted"/>
<evidence type="ECO:0000313" key="3">
    <source>
        <dbReference type="Proteomes" id="UP000235162"/>
    </source>
</evidence>
<evidence type="ECO:0000259" key="1">
    <source>
        <dbReference type="Pfam" id="PF06439"/>
    </source>
</evidence>
<protein>
    <submittedName>
        <fullName evidence="2">DUF1080 domain-containing protein</fullName>
    </submittedName>
</protein>
<dbReference type="EMBL" id="PKUR01000004">
    <property type="protein sequence ID" value="PLW85206.1"/>
    <property type="molecule type" value="Genomic_DNA"/>
</dbReference>
<sequence length="223" mass="25232">MPAVAELNQLTDEEQQQGWELLFNGSDMSQWRNFKRDDLNPKWVAEDGVMKLTEKGGGDIMTRKSYRNFDLRLEWKISEGGNSGIFILVDEAGRNIYSRAPEIQILDNERHSDNKIDSHRSGSLYDMIPSHPSSHKPAGEWNQVRILFVDGFLQVWQNDVQTVTITLGDSAWNTLLAASKFSSSLMSFVSDFEGFGEGREGHIGLQDHSDPVAFRNLKILALD</sequence>
<dbReference type="Pfam" id="PF06439">
    <property type="entry name" value="3keto-disac_hyd"/>
    <property type="match status" value="1"/>
</dbReference>
<dbReference type="InterPro" id="IPR010496">
    <property type="entry name" value="AL/BT2_dom"/>
</dbReference>
<accession>A0AAP8MCG0</accession>
<organism evidence="2 3">
    <name type="scientific">Halioglobus japonicus</name>
    <dbReference type="NCBI Taxonomy" id="930805"/>
    <lineage>
        <taxon>Bacteria</taxon>
        <taxon>Pseudomonadati</taxon>
        <taxon>Pseudomonadota</taxon>
        <taxon>Gammaproteobacteria</taxon>
        <taxon>Cellvibrionales</taxon>
        <taxon>Halieaceae</taxon>
        <taxon>Halioglobus</taxon>
    </lineage>
</organism>
<dbReference type="GO" id="GO:0016787">
    <property type="term" value="F:hydrolase activity"/>
    <property type="evidence" value="ECO:0007669"/>
    <property type="project" value="InterPro"/>
</dbReference>
<name>A0AAP8MCG0_9GAMM</name>
<dbReference type="AlphaFoldDB" id="A0AAP8MCG0"/>
<evidence type="ECO:0000313" key="2">
    <source>
        <dbReference type="EMBL" id="PLW85206.1"/>
    </source>
</evidence>
<reference evidence="2 3" key="1">
    <citation type="submission" date="2018-01" db="EMBL/GenBank/DDBJ databases">
        <title>The draft genome sequence of Halioglobus japonicus S1-36.</title>
        <authorList>
            <person name="Du Z.-J."/>
            <person name="Shi M.-J."/>
        </authorList>
    </citation>
    <scope>NUCLEOTIDE SEQUENCE [LARGE SCALE GENOMIC DNA]</scope>
    <source>
        <strain evidence="2 3">S1-36</strain>
    </source>
</reference>
<feature type="domain" description="3-keto-alpha-glucoside-1,2-lyase/3-keto-2-hydroxy-glucal hydratase" evidence="1">
    <location>
        <begin position="18"/>
        <end position="219"/>
    </location>
</feature>
<dbReference type="Gene3D" id="2.60.120.560">
    <property type="entry name" value="Exo-inulinase, domain 1"/>
    <property type="match status" value="1"/>
</dbReference>
<dbReference type="Proteomes" id="UP000235162">
    <property type="component" value="Unassembled WGS sequence"/>
</dbReference>